<reference evidence="2" key="1">
    <citation type="submission" date="2016-03" db="EMBL/GenBank/DDBJ databases">
        <title>Sphingomonas melonis TY, whole genome shotgun sequencing.</title>
        <authorList>
            <person name="Wang H."/>
            <person name="Zhu P."/>
        </authorList>
    </citation>
    <scope>NUCLEOTIDE SEQUENCE [LARGE SCALE GENOMIC DNA]</scope>
    <source>
        <strain evidence="2">TY</strain>
    </source>
</reference>
<keyword evidence="3" id="KW-1185">Reference proteome</keyword>
<sequence>MADPDWSHHCGDLWRAHVLAATGRDICDIVGPSPRRARDWVAMMRRLGVRDMAGVIAAVHGLAIDTRRARRGDIVQIGWAIGVCRGELAEFYGGVMVPAKRTERAWQLQTLLHILPFRSNNSLPALH</sequence>
<dbReference type="RefSeq" id="WP_062125822.1">
    <property type="nucleotide sequence ID" value="NZ_CP017578.1"/>
</dbReference>
<evidence type="ECO:0000313" key="2">
    <source>
        <dbReference type="EMBL" id="KZB94090.1"/>
    </source>
</evidence>
<dbReference type="KEGG" id="smy:BJP26_00595"/>
<dbReference type="InterPro" id="IPR053802">
    <property type="entry name" value="DUF6950"/>
</dbReference>
<evidence type="ECO:0000313" key="3">
    <source>
        <dbReference type="Proteomes" id="UP000078460"/>
    </source>
</evidence>
<evidence type="ECO:0000259" key="1">
    <source>
        <dbReference type="Pfam" id="PF22262"/>
    </source>
</evidence>
<organism evidence="2 3">
    <name type="scientific">Sphingomonas melonis TY</name>
    <dbReference type="NCBI Taxonomy" id="621456"/>
    <lineage>
        <taxon>Bacteria</taxon>
        <taxon>Pseudomonadati</taxon>
        <taxon>Pseudomonadota</taxon>
        <taxon>Alphaproteobacteria</taxon>
        <taxon>Sphingomonadales</taxon>
        <taxon>Sphingomonadaceae</taxon>
        <taxon>Sphingomonas</taxon>
    </lineage>
</organism>
<name>A0A175Y281_9SPHN</name>
<comment type="caution">
    <text evidence="2">The sequence shown here is derived from an EMBL/GenBank/DDBJ whole genome shotgun (WGS) entry which is preliminary data.</text>
</comment>
<dbReference type="OrthoDB" id="9936130at2"/>
<dbReference type="EMBL" id="LQCK02000045">
    <property type="protein sequence ID" value="KZB94090.1"/>
    <property type="molecule type" value="Genomic_DNA"/>
</dbReference>
<dbReference type="Pfam" id="PF22262">
    <property type="entry name" value="DUF6950"/>
    <property type="match status" value="1"/>
</dbReference>
<protein>
    <recommendedName>
        <fullName evidence="1">DUF6950 domain-containing protein</fullName>
    </recommendedName>
</protein>
<feature type="domain" description="DUF6950" evidence="1">
    <location>
        <begin position="7"/>
        <end position="107"/>
    </location>
</feature>
<accession>A0A175Y281</accession>
<dbReference type="AlphaFoldDB" id="A0A175Y281"/>
<dbReference type="STRING" id="621456.BJP26_00595"/>
<proteinExistence type="predicted"/>
<gene>
    <name evidence="2" type="ORF">AVM11_08785</name>
</gene>
<dbReference type="Proteomes" id="UP000078460">
    <property type="component" value="Unassembled WGS sequence"/>
</dbReference>